<dbReference type="Gene3D" id="2.30.110.10">
    <property type="entry name" value="Electron Transport, Fmn-binding Protein, Chain A"/>
    <property type="match status" value="1"/>
</dbReference>
<evidence type="ECO:0000313" key="2">
    <source>
        <dbReference type="EMBL" id="GAA0463690.1"/>
    </source>
</evidence>
<dbReference type="InterPro" id="IPR011576">
    <property type="entry name" value="Pyridox_Oxase_N"/>
</dbReference>
<accession>A0ABP3JV09</accession>
<gene>
    <name evidence="2" type="ORF">GCM10008935_19270</name>
</gene>
<proteinExistence type="predicted"/>
<dbReference type="InterPro" id="IPR012349">
    <property type="entry name" value="Split_barrel_FMN-bd"/>
</dbReference>
<sequence length="158" mass="18517">MKIVQNTGAQFGVDESAHRRLLEEILSRPLFAHLSTYHEDGPRESPVWFLWENEKIWIIGNYRTDSFPKRIERDPRSAIGVVDFNVETGLVHHVGFRGKATLVPQDAARVERLLNRYMGKQERWDPRFSAVLGDMDWMFVRFEPETVVVRDQSYQLQS</sequence>
<reference evidence="3" key="1">
    <citation type="journal article" date="2019" name="Int. J. Syst. Evol. Microbiol.">
        <title>The Global Catalogue of Microorganisms (GCM) 10K type strain sequencing project: providing services to taxonomists for standard genome sequencing and annotation.</title>
        <authorList>
            <consortium name="The Broad Institute Genomics Platform"/>
            <consortium name="The Broad Institute Genome Sequencing Center for Infectious Disease"/>
            <person name="Wu L."/>
            <person name="Ma J."/>
        </authorList>
    </citation>
    <scope>NUCLEOTIDE SEQUENCE [LARGE SCALE GENOMIC DNA]</scope>
    <source>
        <strain evidence="3">JCM 14193</strain>
    </source>
</reference>
<organism evidence="2 3">
    <name type="scientific">Alkalibacillus silvisoli</name>
    <dbReference type="NCBI Taxonomy" id="392823"/>
    <lineage>
        <taxon>Bacteria</taxon>
        <taxon>Bacillati</taxon>
        <taxon>Bacillota</taxon>
        <taxon>Bacilli</taxon>
        <taxon>Bacillales</taxon>
        <taxon>Bacillaceae</taxon>
        <taxon>Alkalibacillus</taxon>
    </lineage>
</organism>
<name>A0ABP3JV09_9BACI</name>
<dbReference type="EMBL" id="BAAACZ010000015">
    <property type="protein sequence ID" value="GAA0463690.1"/>
    <property type="molecule type" value="Genomic_DNA"/>
</dbReference>
<dbReference type="RefSeq" id="WP_343783338.1">
    <property type="nucleotide sequence ID" value="NZ_BAAACZ010000015.1"/>
</dbReference>
<dbReference type="SUPFAM" id="SSF50475">
    <property type="entry name" value="FMN-binding split barrel"/>
    <property type="match status" value="1"/>
</dbReference>
<dbReference type="Proteomes" id="UP001500740">
    <property type="component" value="Unassembled WGS sequence"/>
</dbReference>
<keyword evidence="3" id="KW-1185">Reference proteome</keyword>
<evidence type="ECO:0000313" key="3">
    <source>
        <dbReference type="Proteomes" id="UP001500740"/>
    </source>
</evidence>
<dbReference type="Pfam" id="PF01243">
    <property type="entry name" value="PNPOx_N"/>
    <property type="match status" value="1"/>
</dbReference>
<evidence type="ECO:0000259" key="1">
    <source>
        <dbReference type="Pfam" id="PF01243"/>
    </source>
</evidence>
<feature type="domain" description="Pyridoxamine 5'-phosphate oxidase N-terminal" evidence="1">
    <location>
        <begin position="22"/>
        <end position="136"/>
    </location>
</feature>
<comment type="caution">
    <text evidence="2">The sequence shown here is derived from an EMBL/GenBank/DDBJ whole genome shotgun (WGS) entry which is preliminary data.</text>
</comment>
<protein>
    <recommendedName>
        <fullName evidence="1">Pyridoxamine 5'-phosphate oxidase N-terminal domain-containing protein</fullName>
    </recommendedName>
</protein>